<dbReference type="FunFam" id="3.40.50.2030:FF:000002">
    <property type="entry name" value="Hydroxylamine reductase"/>
    <property type="match status" value="1"/>
</dbReference>
<feature type="binding site" evidence="7">
    <location>
        <position position="252"/>
    </location>
    <ligand>
        <name>hybrid [4Fe-2O-2S] cluster</name>
        <dbReference type="ChEBI" id="CHEBI:60519"/>
    </ligand>
</feature>
<feature type="binding site" description="via persulfide group" evidence="7">
    <location>
        <position position="407"/>
    </location>
    <ligand>
        <name>hybrid [4Fe-2O-2S] cluster</name>
        <dbReference type="ChEBI" id="CHEBI:60519"/>
    </ligand>
</feature>
<proteinExistence type="inferred from homology"/>
<comment type="function">
    <text evidence="7">Catalyzes the reduction of hydroxylamine to form NH(3) and H(2)O.</text>
</comment>
<evidence type="ECO:0000256" key="7">
    <source>
        <dbReference type="HAMAP-Rule" id="MF_00069"/>
    </source>
</evidence>
<dbReference type="GO" id="GO:0042542">
    <property type="term" value="P:response to hydrogen peroxide"/>
    <property type="evidence" value="ECO:0007669"/>
    <property type="project" value="TreeGrafter"/>
</dbReference>
<comment type="similarity">
    <text evidence="7">Belongs to the HCP family.</text>
</comment>
<feature type="binding site" evidence="7">
    <location>
        <position position="435"/>
    </location>
    <ligand>
        <name>hybrid [4Fe-2O-2S] cluster</name>
        <dbReference type="ChEBI" id="CHEBI:60519"/>
    </ligand>
</feature>
<feature type="binding site" evidence="7">
    <location>
        <position position="496"/>
    </location>
    <ligand>
        <name>hybrid [4Fe-2O-2S] cluster</name>
        <dbReference type="ChEBI" id="CHEBI:60519"/>
    </ligand>
</feature>
<keyword evidence="6 7" id="KW-0411">Iron-sulfur</keyword>
<dbReference type="InterPro" id="IPR016100">
    <property type="entry name" value="Prismane_a-bundle"/>
</dbReference>
<evidence type="ECO:0000256" key="5">
    <source>
        <dbReference type="ARBA" id="ARBA00023004"/>
    </source>
</evidence>
<dbReference type="EC" id="1.7.99.1" evidence="7"/>
<keyword evidence="5 7" id="KW-0408">Iron</keyword>
<dbReference type="InterPro" id="IPR004137">
    <property type="entry name" value="HCP/CODH"/>
</dbReference>
<sequence>MFCYQCEQTDRTGARPGCASAKGNCGKDATTADLQDLLVHAVKGVAQYGAIARAMGAPDRDADRFVLYAMFTTLTNVNFHAARFVTLLREAAQMRDRVKATCEASARAAGTVVPAQYGPAMWQPAGDLAGLLEQAARVGVDNGLDKVGADIVDLRALVLYGLKGVCAYAHHARVLGYERDDIYEGIEAALAFLARDPDDVNALLTQALDLGRLNLTVMELLDSANTGRFGAQQPTAVRVSPVAGKAILVSGHNLGDLHALLEQTAGTGIHVYTHGEMLPAHAYPVLKAFPHLVGNYGGAWQDQQSDFAHFPGPILMTSNCIIEPMSQYRQRIFTTGPVGWPGVRHLEHHDFSTLIRAAQALPGFPATAPEETITVGFGRHAVLGVADKVIDAVKAGQIRHFFLIGGCDGAAPGRNYYTEFAEQAPDDTVVMTLGCNKYRFNRHAFGDIGGIPRLLDVGQCNDSYSAIRIATALADAFECGVNDLPLSLVISWFEQKAAAVLLTLLALGLRNIRLGPTLPAFVTPRVLAVLVEQFGIQPIGDAGTDLAASLARHAA</sequence>
<keyword evidence="3 7" id="KW-0479">Metal-binding</keyword>
<feature type="binding site" evidence="7">
    <location>
        <position position="494"/>
    </location>
    <ligand>
        <name>hybrid [4Fe-2O-2S] cluster</name>
        <dbReference type="ChEBI" id="CHEBI:60519"/>
    </ligand>
</feature>
<dbReference type="AlphaFoldDB" id="A0A6P2ZZE3"/>
<dbReference type="Gene3D" id="1.20.1270.20">
    <property type="match status" value="2"/>
</dbReference>
<feature type="binding site" evidence="7">
    <location>
        <position position="6"/>
    </location>
    <ligand>
        <name>[4Fe-4S] cluster</name>
        <dbReference type="ChEBI" id="CHEBI:49883"/>
    </ligand>
</feature>
<protein>
    <recommendedName>
        <fullName evidence="7">Hydroxylamine reductase</fullName>
        <ecNumber evidence="7">1.7.99.1</ecNumber>
    </recommendedName>
    <alternativeName>
        <fullName evidence="7">Hybrid-cluster protein</fullName>
        <shortName evidence="7">HCP</shortName>
    </alternativeName>
    <alternativeName>
        <fullName evidence="7">Prismane protein</fullName>
    </alternativeName>
</protein>
<name>A0A6P2ZZE3_BURL3</name>
<dbReference type="PANTHER" id="PTHR30109">
    <property type="entry name" value="HYDROXYLAMINE REDUCTASE"/>
    <property type="match status" value="1"/>
</dbReference>
<feature type="binding site" evidence="7">
    <location>
        <position position="25"/>
    </location>
    <ligand>
        <name>[4Fe-4S] cluster</name>
        <dbReference type="ChEBI" id="CHEBI:49883"/>
    </ligand>
</feature>
<dbReference type="InterPro" id="IPR016099">
    <property type="entry name" value="Prismane-like_a/b-sand"/>
</dbReference>
<dbReference type="RefSeq" id="WP_174954612.1">
    <property type="nucleotide sequence ID" value="NZ_CABVQH010000037.1"/>
</dbReference>
<gene>
    <name evidence="7" type="primary">hcp</name>
    <name evidence="8" type="ORF">BLA18109_07085</name>
</gene>
<dbReference type="PANTHER" id="PTHR30109:SF0">
    <property type="entry name" value="HYDROXYLAMINE REDUCTASE"/>
    <property type="match status" value="1"/>
</dbReference>
<dbReference type="GO" id="GO:0046872">
    <property type="term" value="F:metal ion binding"/>
    <property type="evidence" value="ECO:0007669"/>
    <property type="project" value="UniProtKB-KW"/>
</dbReference>
<dbReference type="NCBIfam" id="NF003658">
    <property type="entry name" value="PRK05290.1"/>
    <property type="match status" value="1"/>
</dbReference>
<dbReference type="PIRSF" id="PIRSF000076">
    <property type="entry name" value="HCP"/>
    <property type="match status" value="1"/>
</dbReference>
<evidence type="ECO:0000256" key="1">
    <source>
        <dbReference type="ARBA" id="ARBA00004496"/>
    </source>
</evidence>
<evidence type="ECO:0000256" key="4">
    <source>
        <dbReference type="ARBA" id="ARBA00023002"/>
    </source>
</evidence>
<dbReference type="Proteomes" id="UP000494260">
    <property type="component" value="Unassembled WGS sequence"/>
</dbReference>
<evidence type="ECO:0000256" key="6">
    <source>
        <dbReference type="ARBA" id="ARBA00023014"/>
    </source>
</evidence>
<dbReference type="Gene3D" id="3.40.50.2030">
    <property type="match status" value="2"/>
</dbReference>
<feature type="binding site" evidence="7">
    <location>
        <position position="3"/>
    </location>
    <ligand>
        <name>[4Fe-4S] cluster</name>
        <dbReference type="ChEBI" id="CHEBI:49883"/>
    </ligand>
</feature>
<dbReference type="InterPro" id="IPR010048">
    <property type="entry name" value="Hydroxylam_reduct"/>
</dbReference>
<dbReference type="EMBL" id="CABVQH010000037">
    <property type="protein sequence ID" value="VWD36855.1"/>
    <property type="molecule type" value="Genomic_DNA"/>
</dbReference>
<evidence type="ECO:0000256" key="3">
    <source>
        <dbReference type="ARBA" id="ARBA00022723"/>
    </source>
</evidence>
<dbReference type="GO" id="GO:0005737">
    <property type="term" value="C:cytoplasm"/>
    <property type="evidence" value="ECO:0007669"/>
    <property type="project" value="UniProtKB-SubCell"/>
</dbReference>
<keyword evidence="2 7" id="KW-0963">Cytoplasm</keyword>
<dbReference type="InterPro" id="IPR011254">
    <property type="entry name" value="Prismane-like_sf"/>
</dbReference>
<dbReference type="GO" id="GO:0004601">
    <property type="term" value="F:peroxidase activity"/>
    <property type="evidence" value="ECO:0007669"/>
    <property type="project" value="TreeGrafter"/>
</dbReference>
<accession>A0A6P2ZZE3</accession>
<keyword evidence="7" id="KW-0004">4Fe-4S</keyword>
<comment type="cofactor">
    <cofactor evidence="7">
        <name>[4Fe-4S] cluster</name>
        <dbReference type="ChEBI" id="CHEBI:49883"/>
    </cofactor>
    <text evidence="7">Binds 1 [4Fe-4S] cluster.</text>
</comment>
<comment type="subcellular location">
    <subcellularLocation>
        <location evidence="1 7">Cytoplasm</location>
    </subcellularLocation>
</comment>
<feature type="modified residue" description="Cysteine persulfide" evidence="7">
    <location>
        <position position="407"/>
    </location>
</feature>
<feature type="binding site" evidence="7">
    <location>
        <position position="276"/>
    </location>
    <ligand>
        <name>hybrid [4Fe-2O-2S] cluster</name>
        <dbReference type="ChEBI" id="CHEBI:60519"/>
    </ligand>
</feature>
<dbReference type="GO" id="GO:0050418">
    <property type="term" value="F:hydroxylamine reductase activity"/>
    <property type="evidence" value="ECO:0007669"/>
    <property type="project" value="UniProtKB-UniRule"/>
</dbReference>
<feature type="binding site" evidence="7">
    <location>
        <position position="460"/>
    </location>
    <ligand>
        <name>hybrid [4Fe-2O-2S] cluster</name>
        <dbReference type="ChEBI" id="CHEBI:60519"/>
    </ligand>
</feature>
<dbReference type="SUPFAM" id="SSF56821">
    <property type="entry name" value="Prismane protein-like"/>
    <property type="match status" value="1"/>
</dbReference>
<dbReference type="FunFam" id="3.40.50.2030:FF:000001">
    <property type="entry name" value="Hydroxylamine reductase"/>
    <property type="match status" value="1"/>
</dbReference>
<comment type="cofactor">
    <cofactor evidence="7">
        <name>hybrid [4Fe-2O-2S] cluster</name>
        <dbReference type="ChEBI" id="CHEBI:60519"/>
    </cofactor>
    <text evidence="7">Binds 1 hybrid [4Fe-2O-2S] cluster.</text>
</comment>
<evidence type="ECO:0000256" key="2">
    <source>
        <dbReference type="ARBA" id="ARBA00022490"/>
    </source>
</evidence>
<feature type="binding site" evidence="7">
    <location>
        <position position="320"/>
    </location>
    <ligand>
        <name>hybrid [4Fe-2O-2S] cluster</name>
        <dbReference type="ChEBI" id="CHEBI:60519"/>
    </ligand>
</feature>
<dbReference type="HAMAP" id="MF_00069">
    <property type="entry name" value="Hydroxylam_reduct"/>
    <property type="match status" value="1"/>
</dbReference>
<feature type="binding site" evidence="7">
    <location>
        <position position="18"/>
    </location>
    <ligand>
        <name>[4Fe-4S] cluster</name>
        <dbReference type="ChEBI" id="CHEBI:49883"/>
    </ligand>
</feature>
<organism evidence="8 9">
    <name type="scientific">Burkholderia lata (strain ATCC 17760 / DSM 23089 / LMG 22485 / NCIMB 9086 / R18194 / 383)</name>
    <dbReference type="NCBI Taxonomy" id="482957"/>
    <lineage>
        <taxon>Bacteria</taxon>
        <taxon>Pseudomonadati</taxon>
        <taxon>Pseudomonadota</taxon>
        <taxon>Betaproteobacteria</taxon>
        <taxon>Burkholderiales</taxon>
        <taxon>Burkholderiaceae</taxon>
        <taxon>Burkholderia</taxon>
        <taxon>Burkholderia cepacia complex</taxon>
    </lineage>
</organism>
<dbReference type="CDD" id="cd01914">
    <property type="entry name" value="HCP"/>
    <property type="match status" value="1"/>
</dbReference>
<comment type="catalytic activity">
    <reaction evidence="7">
        <text>A + NH4(+) + H2O = hydroxylamine + AH2 + H(+)</text>
        <dbReference type="Rhea" id="RHEA:22052"/>
        <dbReference type="ChEBI" id="CHEBI:13193"/>
        <dbReference type="ChEBI" id="CHEBI:15377"/>
        <dbReference type="ChEBI" id="CHEBI:15378"/>
        <dbReference type="ChEBI" id="CHEBI:15429"/>
        <dbReference type="ChEBI" id="CHEBI:17499"/>
        <dbReference type="ChEBI" id="CHEBI:28938"/>
        <dbReference type="EC" id="1.7.99.1"/>
    </reaction>
</comment>
<reference evidence="8 9" key="1">
    <citation type="submission" date="2019-09" db="EMBL/GenBank/DDBJ databases">
        <authorList>
            <person name="Depoorter E."/>
        </authorList>
    </citation>
    <scope>NUCLEOTIDE SEQUENCE [LARGE SCALE GENOMIC DNA]</scope>
    <source>
        <strain evidence="8">R-18109</strain>
    </source>
</reference>
<dbReference type="Pfam" id="PF03063">
    <property type="entry name" value="Prismane"/>
    <property type="match status" value="1"/>
</dbReference>
<dbReference type="GO" id="GO:0051539">
    <property type="term" value="F:4 iron, 4 sulfur cluster binding"/>
    <property type="evidence" value="ECO:0007669"/>
    <property type="project" value="UniProtKB-KW"/>
</dbReference>
<dbReference type="NCBIfam" id="TIGR01703">
    <property type="entry name" value="hybrid_clust"/>
    <property type="match status" value="1"/>
</dbReference>
<evidence type="ECO:0000313" key="9">
    <source>
        <dbReference type="Proteomes" id="UP000494260"/>
    </source>
</evidence>
<evidence type="ECO:0000313" key="8">
    <source>
        <dbReference type="EMBL" id="VWD36855.1"/>
    </source>
</evidence>
<keyword evidence="4 7" id="KW-0560">Oxidoreductase</keyword>